<protein>
    <submittedName>
        <fullName evidence="1">Uncharacterized protein</fullName>
    </submittedName>
</protein>
<proteinExistence type="predicted"/>
<dbReference type="AlphaFoldDB" id="A0AAN8VN58"/>
<keyword evidence="2" id="KW-1185">Reference proteome</keyword>
<evidence type="ECO:0000313" key="1">
    <source>
        <dbReference type="EMBL" id="KAK6937180.1"/>
    </source>
</evidence>
<dbReference type="Proteomes" id="UP001370490">
    <property type="component" value="Unassembled WGS sequence"/>
</dbReference>
<dbReference type="EMBL" id="JBAMMX010000007">
    <property type="protein sequence ID" value="KAK6937180.1"/>
    <property type="molecule type" value="Genomic_DNA"/>
</dbReference>
<comment type="caution">
    <text evidence="1">The sequence shown here is derived from an EMBL/GenBank/DDBJ whole genome shotgun (WGS) entry which is preliminary data.</text>
</comment>
<gene>
    <name evidence="1" type="ORF">RJ641_034210</name>
</gene>
<name>A0AAN8VN58_9MAGN</name>
<sequence>MQGALKNDLIGIEFDPKRAGDPILKGEDVLQNRLGVLVDHSKWWDLAAFIKRAAPMFPTLYTMTRLKHLNKSGFP</sequence>
<reference evidence="1 2" key="1">
    <citation type="submission" date="2023-12" db="EMBL/GenBank/DDBJ databases">
        <title>A high-quality genome assembly for Dillenia turbinata (Dilleniales).</title>
        <authorList>
            <person name="Chanderbali A."/>
        </authorList>
    </citation>
    <scope>NUCLEOTIDE SEQUENCE [LARGE SCALE GENOMIC DNA]</scope>
    <source>
        <strain evidence="1">LSX21</strain>
        <tissue evidence="1">Leaf</tissue>
    </source>
</reference>
<organism evidence="1 2">
    <name type="scientific">Dillenia turbinata</name>
    <dbReference type="NCBI Taxonomy" id="194707"/>
    <lineage>
        <taxon>Eukaryota</taxon>
        <taxon>Viridiplantae</taxon>
        <taxon>Streptophyta</taxon>
        <taxon>Embryophyta</taxon>
        <taxon>Tracheophyta</taxon>
        <taxon>Spermatophyta</taxon>
        <taxon>Magnoliopsida</taxon>
        <taxon>eudicotyledons</taxon>
        <taxon>Gunneridae</taxon>
        <taxon>Pentapetalae</taxon>
        <taxon>Dilleniales</taxon>
        <taxon>Dilleniaceae</taxon>
        <taxon>Dillenia</taxon>
    </lineage>
</organism>
<accession>A0AAN8VN58</accession>
<evidence type="ECO:0000313" key="2">
    <source>
        <dbReference type="Proteomes" id="UP001370490"/>
    </source>
</evidence>